<organism evidence="3">
    <name type="scientific">Arabidopsis thaliana</name>
    <name type="common">Mouse-ear cress</name>
    <dbReference type="NCBI Taxonomy" id="3702"/>
    <lineage>
        <taxon>Eukaryota</taxon>
        <taxon>Viridiplantae</taxon>
        <taxon>Streptophyta</taxon>
        <taxon>Embryophyta</taxon>
        <taxon>Tracheophyta</taxon>
        <taxon>Spermatophyta</taxon>
        <taxon>Magnoliopsida</taxon>
        <taxon>eudicotyledons</taxon>
        <taxon>Gunneridae</taxon>
        <taxon>Pentapetalae</taxon>
        <taxon>rosids</taxon>
        <taxon>malvids</taxon>
        <taxon>Brassicales</taxon>
        <taxon>Brassicaceae</taxon>
        <taxon>Camelineae</taxon>
        <taxon>Arabidopsis</taxon>
    </lineage>
</organism>
<reference key="1">
    <citation type="journal article" date="1999" name="Nature">
        <title>Sequence and analysis of chromosome 2 of the plant Arabidopsis thaliana.</title>
        <authorList>
            <person name="Lin X."/>
            <person name="Kaul S."/>
            <person name="Rounsley S."/>
            <person name="Shea T.P."/>
            <person name="Benito M.I."/>
            <person name="Town C.D."/>
            <person name="Fujii C.Y."/>
            <person name="Mason T."/>
            <person name="Bowman C.L."/>
            <person name="Barnstead M."/>
            <person name="Feldblyum T.V."/>
            <person name="Buell C.R."/>
            <person name="Ketchum K.A."/>
            <person name="Lee J."/>
            <person name="Ronning C.M."/>
            <person name="Koo H.L."/>
            <person name="Moffat K.S."/>
            <person name="Cronin L.A."/>
            <person name="Shen M."/>
            <person name="Pai G."/>
            <person name="Van Aken S."/>
            <person name="Umayam L."/>
            <person name="Tallon L.J."/>
            <person name="Gill J.E."/>
            <person name="Adams M.D."/>
            <person name="Carrera A.J."/>
            <person name="Creasy T.H."/>
            <person name="Goodman H.M."/>
            <person name="Somerville C.R."/>
            <person name="Copenhaver G.P."/>
            <person name="Preuss D."/>
            <person name="Nierman W.C."/>
            <person name="White O."/>
            <person name="Eisen J.A."/>
            <person name="Salzberg S.L."/>
            <person name="Fraser C.M."/>
            <person name="Venter J.C."/>
        </authorList>
    </citation>
    <scope>NUCLEOTIDE SEQUENCE [LARGE SCALE GENOMIC DNA]</scope>
    <source>
        <strain>cv. Columbia</strain>
    </source>
</reference>
<dbReference type="EMBL" id="AC006437">
    <property type="protein sequence ID" value="AAD20650.1"/>
    <property type="molecule type" value="Genomic_DNA"/>
</dbReference>
<proteinExistence type="predicted"/>
<accession>Q9SKG0</accession>
<evidence type="ECO:0000313" key="3">
    <source>
        <dbReference type="EMBL" id="AAD20650.1"/>
    </source>
</evidence>
<name>Q9SKG0_ARATH</name>
<feature type="compositionally biased region" description="Basic residues" evidence="2">
    <location>
        <begin position="163"/>
        <end position="173"/>
    </location>
</feature>
<feature type="region of interest" description="Disordered" evidence="2">
    <location>
        <begin position="161"/>
        <end position="181"/>
    </location>
</feature>
<evidence type="ECO:0000256" key="1">
    <source>
        <dbReference type="SAM" id="Coils"/>
    </source>
</evidence>
<feature type="coiled-coil region" evidence="1">
    <location>
        <begin position="281"/>
        <end position="312"/>
    </location>
</feature>
<reference evidence="3" key="2">
    <citation type="submission" date="2000-03" db="EMBL/GenBank/DDBJ databases">
        <authorList>
            <person name="Lin X."/>
            <person name="Kaul S."/>
            <person name="Shea T.P."/>
            <person name="Fujii C.Y."/>
            <person name="Shen M."/>
            <person name="VanAken S.E."/>
            <person name="Barnstead M.E."/>
            <person name="Mason T.M."/>
            <person name="Bowman C.L."/>
            <person name="Ronning C.M."/>
            <person name="Benito M.-I."/>
            <person name="Carrera A.J."/>
            <person name="Creasy T.H."/>
            <person name="Buell C.R."/>
            <person name="Town C.D."/>
            <person name="Nierman W.C."/>
            <person name="Fraser C.M."/>
            <person name="Venter J.C."/>
        </authorList>
    </citation>
    <scope>NUCLEOTIDE SEQUENCE</scope>
</reference>
<gene>
    <name evidence="3" type="ordered locus">At2g12910</name>
</gene>
<keyword evidence="1" id="KW-0175">Coiled coil</keyword>
<evidence type="ECO:0000256" key="2">
    <source>
        <dbReference type="SAM" id="MobiDB-lite"/>
    </source>
</evidence>
<dbReference type="EMBL" id="AC007155">
    <property type="protein sequence ID" value="AAM15427.1"/>
    <property type="molecule type" value="Genomic_DNA"/>
</dbReference>
<protein>
    <submittedName>
        <fullName evidence="3">Uncharacterized protein At2g12910</fullName>
    </submittedName>
</protein>
<dbReference type="PIR" id="E84504">
    <property type="entry name" value="E84504"/>
</dbReference>
<reference evidence="3" key="3">
    <citation type="submission" date="2002-02" db="EMBL/GenBank/DDBJ databases">
        <authorList>
            <person name="Town C.D."/>
            <person name="Kaul S."/>
        </authorList>
    </citation>
    <scope>NUCLEOTIDE SEQUENCE</scope>
</reference>
<feature type="region of interest" description="Disordered" evidence="2">
    <location>
        <begin position="349"/>
        <end position="373"/>
    </location>
</feature>
<sequence>MLGFGSPHILRNLMSSEPDLNDPRGVKAWLGSLFLLREATRCMSTMTEPTDRLPVPRLLTFHLAGLSNFVACSRSFPLTSGNFLAYSRGSRGWFGVRQDGATSSSNAREEPNPFVVGDDAVADIARELDLPKYHADEAGTSNWQDVTKPLLQAIEQIAMRKSDKGRKKRKTKKVVPDPPGSTFCTEQSLRDLAARFDFGKDVVLRLPTSSKRADNPLEARSIRFLEASPGDIVFVHGELPAGKCNWVDHFSRERVERAMKLSCGVSCSSSSESSDHRFSHFNELQETKLSLREVYEKKRKEAREKKKAEEDAGTSQVALEAGHEFLSAPSGSTAVNRLETIFGLPVRDRTKASGKRIRSSDPEAKNKKKKRKEAEIAQKAAVALQENEKAERNAFTHKENDVRVAEANVTISSTVERYKRMLTEERGLRDNEVAQACRSAALFVERMKAAEAKLTMVDQASNRWIVLEATDRWNARWMRSVLPTKPVRTSVAMPREMKDLTSDPNQLSFYFCRLARRYFQKLCREPNLLREISAIGQLNCTTEPFRFDYSVFAPEPNLFVRRSDLTR</sequence>
<dbReference type="AlphaFoldDB" id="Q9SKG0"/>